<proteinExistence type="predicted"/>
<feature type="non-terminal residue" evidence="1">
    <location>
        <position position="1"/>
    </location>
</feature>
<reference evidence="1" key="1">
    <citation type="submission" date="2018-05" db="EMBL/GenBank/DDBJ databases">
        <authorList>
            <person name="Lanie J.A."/>
            <person name="Ng W.-L."/>
            <person name="Kazmierczak K.M."/>
            <person name="Andrzejewski T.M."/>
            <person name="Davidsen T.M."/>
            <person name="Wayne K.J."/>
            <person name="Tettelin H."/>
            <person name="Glass J.I."/>
            <person name="Rusch D."/>
            <person name="Podicherti R."/>
            <person name="Tsui H.-C.T."/>
            <person name="Winkler M.E."/>
        </authorList>
    </citation>
    <scope>NUCLEOTIDE SEQUENCE</scope>
</reference>
<name>A0A382NIB4_9ZZZZ</name>
<dbReference type="EMBL" id="UINC01099842">
    <property type="protein sequence ID" value="SVC59422.1"/>
    <property type="molecule type" value="Genomic_DNA"/>
</dbReference>
<evidence type="ECO:0000313" key="1">
    <source>
        <dbReference type="EMBL" id="SVC59422.1"/>
    </source>
</evidence>
<protein>
    <submittedName>
        <fullName evidence="1">Uncharacterized protein</fullName>
    </submittedName>
</protein>
<dbReference type="AlphaFoldDB" id="A0A382NIB4"/>
<accession>A0A382NIB4</accession>
<gene>
    <name evidence="1" type="ORF">METZ01_LOCUS312276</name>
</gene>
<organism evidence="1">
    <name type="scientific">marine metagenome</name>
    <dbReference type="NCBI Taxonomy" id="408172"/>
    <lineage>
        <taxon>unclassified sequences</taxon>
        <taxon>metagenomes</taxon>
        <taxon>ecological metagenomes</taxon>
    </lineage>
</organism>
<sequence length="32" mass="3529">VAKACLADLVDARSAENMRLFIVLAGKQLQRQ</sequence>